<reference evidence="2" key="1">
    <citation type="journal article" date="2021" name="Front. Plant Sci.">
        <title>Chromosome-Scale Genome Assembly for Chinese Sour Jujube and Insights Into Its Genome Evolution and Domestication Signature.</title>
        <authorList>
            <person name="Shen L.-Y."/>
            <person name="Luo H."/>
            <person name="Wang X.-L."/>
            <person name="Wang X.-M."/>
            <person name="Qiu X.-J."/>
            <person name="Liu H."/>
            <person name="Zhou S.-S."/>
            <person name="Jia K.-H."/>
            <person name="Nie S."/>
            <person name="Bao Y.-T."/>
            <person name="Zhang R.-G."/>
            <person name="Yun Q.-Z."/>
            <person name="Chai Y.-H."/>
            <person name="Lu J.-Y."/>
            <person name="Li Y."/>
            <person name="Zhao S.-W."/>
            <person name="Mao J.-F."/>
            <person name="Jia S.-G."/>
            <person name="Mao Y.-M."/>
        </authorList>
    </citation>
    <scope>NUCLEOTIDE SEQUENCE</scope>
    <source>
        <strain evidence="2">AT0</strain>
        <tissue evidence="2">Leaf</tissue>
    </source>
</reference>
<gene>
    <name evidence="2" type="ORF">FEM48_Zijuj04G0197300</name>
</gene>
<dbReference type="AlphaFoldDB" id="A0A978VLU0"/>
<evidence type="ECO:0000313" key="3">
    <source>
        <dbReference type="Proteomes" id="UP000813462"/>
    </source>
</evidence>
<organism evidence="2 3">
    <name type="scientific">Ziziphus jujuba var. spinosa</name>
    <dbReference type="NCBI Taxonomy" id="714518"/>
    <lineage>
        <taxon>Eukaryota</taxon>
        <taxon>Viridiplantae</taxon>
        <taxon>Streptophyta</taxon>
        <taxon>Embryophyta</taxon>
        <taxon>Tracheophyta</taxon>
        <taxon>Spermatophyta</taxon>
        <taxon>Magnoliopsida</taxon>
        <taxon>eudicotyledons</taxon>
        <taxon>Gunneridae</taxon>
        <taxon>Pentapetalae</taxon>
        <taxon>rosids</taxon>
        <taxon>fabids</taxon>
        <taxon>Rosales</taxon>
        <taxon>Rhamnaceae</taxon>
        <taxon>Paliureae</taxon>
        <taxon>Ziziphus</taxon>
    </lineage>
</organism>
<evidence type="ECO:0000256" key="1">
    <source>
        <dbReference type="SAM" id="MobiDB-lite"/>
    </source>
</evidence>
<dbReference type="Proteomes" id="UP000813462">
    <property type="component" value="Unassembled WGS sequence"/>
</dbReference>
<accession>A0A978VLU0</accession>
<dbReference type="EMBL" id="JAEACU010000004">
    <property type="protein sequence ID" value="KAH7534059.1"/>
    <property type="molecule type" value="Genomic_DNA"/>
</dbReference>
<sequence length="159" mass="18052">MPLPSHALLSFKFQSTKTANGSWKCKLTATSVKERRRKRLAWGVVHFTPWILFDITPKSSLFMFRTGVQPHQPTDRGERSNSPRTLIFFIYPPESLLKRSEETKVQDGSGVEETPDSEGAVQEDRESASEQCPELEEAAEADQAAQFYTEAQVYKLSLR</sequence>
<feature type="region of interest" description="Disordered" evidence="1">
    <location>
        <begin position="99"/>
        <end position="140"/>
    </location>
</feature>
<proteinExistence type="predicted"/>
<comment type="caution">
    <text evidence="2">The sequence shown here is derived from an EMBL/GenBank/DDBJ whole genome shotgun (WGS) entry which is preliminary data.</text>
</comment>
<protein>
    <submittedName>
        <fullName evidence="2">Uncharacterized protein</fullName>
    </submittedName>
</protein>
<evidence type="ECO:0000313" key="2">
    <source>
        <dbReference type="EMBL" id="KAH7534059.1"/>
    </source>
</evidence>
<name>A0A978VLU0_ZIZJJ</name>